<reference evidence="2" key="1">
    <citation type="submission" date="2013-12" db="EMBL/GenBank/DDBJ databases">
        <title>The Genome Sequence of Aphanomyces astaci APO3.</title>
        <authorList>
            <consortium name="The Broad Institute Genomics Platform"/>
            <person name="Russ C."/>
            <person name="Tyler B."/>
            <person name="van West P."/>
            <person name="Dieguez-Uribeondo J."/>
            <person name="Young S.K."/>
            <person name="Zeng Q."/>
            <person name="Gargeya S."/>
            <person name="Fitzgerald M."/>
            <person name="Abouelleil A."/>
            <person name="Alvarado L."/>
            <person name="Chapman S.B."/>
            <person name="Gainer-Dewar J."/>
            <person name="Goldberg J."/>
            <person name="Griggs A."/>
            <person name="Gujja S."/>
            <person name="Hansen M."/>
            <person name="Howarth C."/>
            <person name="Imamovic A."/>
            <person name="Ireland A."/>
            <person name="Larimer J."/>
            <person name="McCowan C."/>
            <person name="Murphy C."/>
            <person name="Pearson M."/>
            <person name="Poon T.W."/>
            <person name="Priest M."/>
            <person name="Roberts A."/>
            <person name="Saif S."/>
            <person name="Shea T."/>
            <person name="Sykes S."/>
            <person name="Wortman J."/>
            <person name="Nusbaum C."/>
            <person name="Birren B."/>
        </authorList>
    </citation>
    <scope>NUCLEOTIDE SEQUENCE [LARGE SCALE GENOMIC DNA]</scope>
    <source>
        <strain evidence="2">APO3</strain>
    </source>
</reference>
<dbReference type="RefSeq" id="XP_009839713.1">
    <property type="nucleotide sequence ID" value="XM_009841411.1"/>
</dbReference>
<evidence type="ECO:0000256" key="1">
    <source>
        <dbReference type="SAM" id="MobiDB-lite"/>
    </source>
</evidence>
<dbReference type="SUPFAM" id="SSF48371">
    <property type="entry name" value="ARM repeat"/>
    <property type="match status" value="1"/>
</dbReference>
<feature type="compositionally biased region" description="Low complexity" evidence="1">
    <location>
        <begin position="926"/>
        <end position="942"/>
    </location>
</feature>
<dbReference type="InterPro" id="IPR016024">
    <property type="entry name" value="ARM-type_fold"/>
</dbReference>
<sequence length="1338" mass="145487">MAFRIGSPPGEPLNGANEFLPLFQAYESEFNEVSDEEAKLLAELDTLDTLFVALKSERRIAPRTLQSMVTFFVKKRFGFPRHALTPDRRLLHHTTLLLMAALAKDAVADSEDDADALASLYEYMLDPFSIDGSTRWTTTDLGPHGSILFAFALYVRRVERTNDALYVATVSRLRTRQAADTEFEMDDTLSDVVLEKGRSLGGLALFSSFFISLEPESPVFDINDPAWRRLDKADVFSHFSEDRHRVWGLQDAGYAFFSRFVDEFGLLDVSKSTAELVAVVDIFAALVAHHPSLRASAAQEVFRLAEPLGLLFPSQFTAWMRLLASFLAPDTLDLVTHVAGLERPLATYTQHLSVEQHTTAAGDVITCDKVIRTPDMDIPVSTTGQVVPLVCLDGSPTTLVCWHIEGTSLLTLWDVVWTRLKDATCDSVMAAAALHWLATYGRVAPARFDAVWRRWSTRGEAADVLSRHLACGTTAAAALGVVAVLDPASLDDDVIAAALHAVVVSSHESSSVGVLACLQCWLRRLPAAPSVFVPLLLQLLLHHPPPRRVARVAAFRLVAQALVQSKVPFLFDLTLLSHGQSLLFDAATTLLQHPVETSSATTKEERGHFASFNRPTPAACPVLPYAFTDTSEVDVALVEAALHAVRLVLANHPPGIETPHADATSSFAAYGRGSLNWPVACAAYLTCPSSSVRLVAAQVLAAVARHLPDSTSLMACFRTSDDATAFLTSLLAIVRHDAPRLQVAVWTLWTQCLDAQPSVLSLLFERPEAPSAIVDAVRGAHDGGQHVVVGAAVGFLLAIWDGLSRSNACHHLASLFRATPLFWATITQPLGTSPPPRRPPPPFRTPPPPTTTVAGASSLHEILASFRDLYDRWFHEYTSVTPAAAAMDEADVPAYVLAADVPPPLFALAQWTTFMEIYFLHPSTTSSSSVATVPVSSPSASAGSRSRLTCDSPMLPARAAESRPSNFSGDRTSLAWSLKLTERMAALVSQGDAVGLRGMLPILSRLCLCMIHHQVCEVTHKANDPRWSTTHLRLPSRQQLDPVTSVHLLTLVHSILHMDTTNLSLWTASLLLLRQLAPQPLPSLLVARVVSHCVHVITTSAYKQQDQDSRFATASLVLVIVLDQHVSADSTLQLVAILDHGPLVPALVETAAAGLPSSSINKKNPTTECRRRTDALRCLIGLVTAHADVRAPVLAALARLDFVHRASVLATYLTADRPTAQRDGPTQTAWCLLLQIVTALLQNDVVAYVAFVANVASVLLAALYSTDDLTVALLTERHVTVQLVHASARHLRAWQAVMPGTFSRLLEATRAHLVRCCGWVSPDTNNTPDPDVERLLWT</sequence>
<name>W4FV30_APHAT</name>
<dbReference type="VEuPathDB" id="FungiDB:H257_13763"/>
<proteinExistence type="predicted"/>
<organism evidence="2">
    <name type="scientific">Aphanomyces astaci</name>
    <name type="common">Crayfish plague agent</name>
    <dbReference type="NCBI Taxonomy" id="112090"/>
    <lineage>
        <taxon>Eukaryota</taxon>
        <taxon>Sar</taxon>
        <taxon>Stramenopiles</taxon>
        <taxon>Oomycota</taxon>
        <taxon>Saprolegniomycetes</taxon>
        <taxon>Saprolegniales</taxon>
        <taxon>Verrucalvaceae</taxon>
        <taxon>Aphanomyces</taxon>
    </lineage>
</organism>
<feature type="compositionally biased region" description="Pro residues" evidence="1">
    <location>
        <begin position="832"/>
        <end position="850"/>
    </location>
</feature>
<dbReference type="GeneID" id="20815759"/>
<feature type="region of interest" description="Disordered" evidence="1">
    <location>
        <begin position="830"/>
        <end position="851"/>
    </location>
</feature>
<accession>W4FV30</accession>
<dbReference type="EMBL" id="KI913164">
    <property type="protein sequence ID" value="ETV70649.1"/>
    <property type="molecule type" value="Genomic_DNA"/>
</dbReference>
<dbReference type="OrthoDB" id="75717at2759"/>
<dbReference type="STRING" id="112090.W4FV30"/>
<feature type="region of interest" description="Disordered" evidence="1">
    <location>
        <begin position="926"/>
        <end position="947"/>
    </location>
</feature>
<gene>
    <name evidence="2" type="ORF">H257_13763</name>
</gene>
<evidence type="ECO:0000313" key="2">
    <source>
        <dbReference type="EMBL" id="ETV70649.1"/>
    </source>
</evidence>
<protein>
    <submittedName>
        <fullName evidence="2">Uncharacterized protein</fullName>
    </submittedName>
</protein>